<keyword evidence="3" id="KW-1185">Reference proteome</keyword>
<evidence type="ECO:0008006" key="4">
    <source>
        <dbReference type="Google" id="ProtNLM"/>
    </source>
</evidence>
<dbReference type="Proteomes" id="UP000310108">
    <property type="component" value="Unassembled WGS sequence"/>
</dbReference>
<accession>A0A4U6XBC9</accession>
<sequence>MIPHASETRRPPAAAVATQSFGSQTVLQQRRNASAGESEGMYGSDLDNIVYDQLPKTYKDALTVALALNFSFLWIDDIYGNAVLVIAVTSCTSVEDGFLSGARPSRNLTKFESHQNTQPRLEVHARPMLDHSWLGWSTMAEPKAEGTLSRSRCFQEEVLPARLLTFYGGEMNFQRLDTKRAAADESKTYRNLNRDSFMKSGKAVIEFTTSPLNLFYEPFDRFHEQVKDTDDVSVCSHPWRNSKSGKISLGTTEPRRLKVKYGLVVDGEKLWDYM</sequence>
<protein>
    <recommendedName>
        <fullName evidence="4">Heterokaryon incompatibility domain-containing protein</fullName>
    </recommendedName>
</protein>
<comment type="caution">
    <text evidence="2">The sequence shown here is derived from an EMBL/GenBank/DDBJ whole genome shotgun (WGS) entry which is preliminary data.</text>
</comment>
<evidence type="ECO:0000256" key="1">
    <source>
        <dbReference type="SAM" id="MobiDB-lite"/>
    </source>
</evidence>
<dbReference type="EMBL" id="PJEX01000341">
    <property type="protein sequence ID" value="TKW51027.1"/>
    <property type="molecule type" value="Genomic_DNA"/>
</dbReference>
<dbReference type="STRING" id="1306861.A0A4U6XBC9"/>
<proteinExistence type="predicted"/>
<name>A0A4U6XBC9_9PEZI</name>
<organism evidence="2 3">
    <name type="scientific">Colletotrichum tanaceti</name>
    <dbReference type="NCBI Taxonomy" id="1306861"/>
    <lineage>
        <taxon>Eukaryota</taxon>
        <taxon>Fungi</taxon>
        <taxon>Dikarya</taxon>
        <taxon>Ascomycota</taxon>
        <taxon>Pezizomycotina</taxon>
        <taxon>Sordariomycetes</taxon>
        <taxon>Hypocreomycetidae</taxon>
        <taxon>Glomerellales</taxon>
        <taxon>Glomerellaceae</taxon>
        <taxon>Colletotrichum</taxon>
        <taxon>Colletotrichum destructivum species complex</taxon>
    </lineage>
</organism>
<feature type="region of interest" description="Disordered" evidence="1">
    <location>
        <begin position="1"/>
        <end position="20"/>
    </location>
</feature>
<feature type="compositionally biased region" description="Basic and acidic residues" evidence="1">
    <location>
        <begin position="1"/>
        <end position="10"/>
    </location>
</feature>
<evidence type="ECO:0000313" key="2">
    <source>
        <dbReference type="EMBL" id="TKW51027.1"/>
    </source>
</evidence>
<dbReference type="AlphaFoldDB" id="A0A4U6XBC9"/>
<reference evidence="2 3" key="1">
    <citation type="journal article" date="2019" name="PLoS ONE">
        <title>Comparative genome analysis indicates high evolutionary potential of pathogenicity genes in Colletotrichum tanaceti.</title>
        <authorList>
            <person name="Lelwala R.V."/>
            <person name="Korhonen P.K."/>
            <person name="Young N.D."/>
            <person name="Scott J.B."/>
            <person name="Ades P.A."/>
            <person name="Gasser R.B."/>
            <person name="Taylor P.W.J."/>
        </authorList>
    </citation>
    <scope>NUCLEOTIDE SEQUENCE [LARGE SCALE GENOMIC DNA]</scope>
    <source>
        <strain evidence="2">BRIP57314</strain>
    </source>
</reference>
<gene>
    <name evidence="2" type="ORF">CTA1_9769</name>
</gene>
<evidence type="ECO:0000313" key="3">
    <source>
        <dbReference type="Proteomes" id="UP000310108"/>
    </source>
</evidence>